<sequence>MGTGQTRLDEIANIEFHGKVPKKIADYATASQRFAHDLARELDNAAGAAEAAMRQLKGHPLLMGVDVRARASWVASVLDDARELALGVSAELVKFHLQFQREFADALSDKRSDKRKDYKGQVDL</sequence>
<name>A0A7W0HUX8_9ACTN</name>
<dbReference type="AlphaFoldDB" id="A0A7W0HUX8"/>
<evidence type="ECO:0000313" key="2">
    <source>
        <dbReference type="Proteomes" id="UP000530928"/>
    </source>
</evidence>
<proteinExistence type="predicted"/>
<comment type="caution">
    <text evidence="1">The sequence shown here is derived from an EMBL/GenBank/DDBJ whole genome shotgun (WGS) entry which is preliminary data.</text>
</comment>
<reference evidence="1 2" key="1">
    <citation type="submission" date="2020-07" db="EMBL/GenBank/DDBJ databases">
        <title>Genomic Encyclopedia of Type Strains, Phase IV (KMG-IV): sequencing the most valuable type-strain genomes for metagenomic binning, comparative biology and taxonomic classification.</title>
        <authorList>
            <person name="Goeker M."/>
        </authorList>
    </citation>
    <scope>NUCLEOTIDE SEQUENCE [LARGE SCALE GENOMIC DNA]</scope>
    <source>
        <strain evidence="1 2">DSM 45533</strain>
    </source>
</reference>
<dbReference type="EMBL" id="JACDUR010000009">
    <property type="protein sequence ID" value="MBA2896648.1"/>
    <property type="molecule type" value="Genomic_DNA"/>
</dbReference>
<dbReference type="RefSeq" id="WP_181615368.1">
    <property type="nucleotide sequence ID" value="NZ_BAABAM010000008.1"/>
</dbReference>
<organism evidence="1 2">
    <name type="scientific">Nonomuraea soli</name>
    <dbReference type="NCBI Taxonomy" id="1032476"/>
    <lineage>
        <taxon>Bacteria</taxon>
        <taxon>Bacillati</taxon>
        <taxon>Actinomycetota</taxon>
        <taxon>Actinomycetes</taxon>
        <taxon>Streptosporangiales</taxon>
        <taxon>Streptosporangiaceae</taxon>
        <taxon>Nonomuraea</taxon>
    </lineage>
</organism>
<protein>
    <recommendedName>
        <fullName evidence="3">ESX-1 secretion-associated protein</fullName>
    </recommendedName>
</protein>
<gene>
    <name evidence="1" type="ORF">HNR30_008039</name>
</gene>
<accession>A0A7W0HUX8</accession>
<evidence type="ECO:0008006" key="3">
    <source>
        <dbReference type="Google" id="ProtNLM"/>
    </source>
</evidence>
<dbReference type="Proteomes" id="UP000530928">
    <property type="component" value="Unassembled WGS sequence"/>
</dbReference>
<evidence type="ECO:0000313" key="1">
    <source>
        <dbReference type="EMBL" id="MBA2896648.1"/>
    </source>
</evidence>
<keyword evidence="2" id="KW-1185">Reference proteome</keyword>